<dbReference type="PROSITE" id="PS51257">
    <property type="entry name" value="PROKAR_LIPOPROTEIN"/>
    <property type="match status" value="1"/>
</dbReference>
<dbReference type="Pfam" id="PF13360">
    <property type="entry name" value="PQQ_2"/>
    <property type="match status" value="2"/>
</dbReference>
<evidence type="ECO:0000256" key="1">
    <source>
        <dbReference type="PROSITE-ProRule" id="PRU00339"/>
    </source>
</evidence>
<dbReference type="InterPro" id="IPR011990">
    <property type="entry name" value="TPR-like_helical_dom_sf"/>
</dbReference>
<dbReference type="KEGG" id="aagg:ETAA8_33410"/>
<dbReference type="InterPro" id="IPR015943">
    <property type="entry name" value="WD40/YVTN_repeat-like_dom_sf"/>
</dbReference>
<dbReference type="Gene3D" id="1.25.40.10">
    <property type="entry name" value="Tetratricopeptide repeat domain"/>
    <property type="match status" value="1"/>
</dbReference>
<dbReference type="SUPFAM" id="SSF48452">
    <property type="entry name" value="TPR-like"/>
    <property type="match status" value="1"/>
</dbReference>
<dbReference type="RefSeq" id="WP_145090200.1">
    <property type="nucleotide sequence ID" value="NZ_CP036274.1"/>
</dbReference>
<keyword evidence="1" id="KW-0802">TPR repeat</keyword>
<dbReference type="InterPro" id="IPR018391">
    <property type="entry name" value="PQQ_b-propeller_rpt"/>
</dbReference>
<feature type="region of interest" description="Disordered" evidence="2">
    <location>
        <begin position="1602"/>
        <end position="1632"/>
    </location>
</feature>
<dbReference type="EMBL" id="CP036274">
    <property type="protein sequence ID" value="QDU28241.1"/>
    <property type="molecule type" value="Genomic_DNA"/>
</dbReference>
<name>A0A517YDC9_9BACT</name>
<evidence type="ECO:0000256" key="2">
    <source>
        <dbReference type="SAM" id="MobiDB-lite"/>
    </source>
</evidence>
<accession>A0A517YDC9</accession>
<dbReference type="InterPro" id="IPR019734">
    <property type="entry name" value="TPR_rpt"/>
</dbReference>
<dbReference type="Gene3D" id="2.130.10.10">
    <property type="entry name" value="YVTN repeat-like/Quinoprotein amine dehydrogenase"/>
    <property type="match status" value="2"/>
</dbReference>
<dbReference type="InterPro" id="IPR002372">
    <property type="entry name" value="PQQ_rpt_dom"/>
</dbReference>
<protein>
    <submittedName>
        <fullName evidence="4">Outer membrane biogenesis protein BamB</fullName>
    </submittedName>
</protein>
<dbReference type="SUPFAM" id="SSF50998">
    <property type="entry name" value="Quinoprotein alcohol dehydrogenase-like"/>
    <property type="match status" value="2"/>
</dbReference>
<feature type="domain" description="Pyrrolo-quinoline quinone repeat" evidence="3">
    <location>
        <begin position="1218"/>
        <end position="1377"/>
    </location>
</feature>
<keyword evidence="5" id="KW-1185">Reference proteome</keyword>
<gene>
    <name evidence="4" type="ORF">ETAA8_33410</name>
</gene>
<evidence type="ECO:0000259" key="3">
    <source>
        <dbReference type="Pfam" id="PF13360"/>
    </source>
</evidence>
<dbReference type="OrthoDB" id="242013at2"/>
<dbReference type="PROSITE" id="PS50005">
    <property type="entry name" value="TPR"/>
    <property type="match status" value="1"/>
</dbReference>
<feature type="compositionally biased region" description="Basic and acidic residues" evidence="2">
    <location>
        <begin position="1621"/>
        <end position="1632"/>
    </location>
</feature>
<dbReference type="PANTHER" id="PTHR34512">
    <property type="entry name" value="CELL SURFACE PROTEIN"/>
    <property type="match status" value="1"/>
</dbReference>
<feature type="domain" description="Pyrrolo-quinoline quinone repeat" evidence="3">
    <location>
        <begin position="452"/>
        <end position="639"/>
    </location>
</feature>
<sequence length="1632" mass="178051">MLHGRFAACRSEAPPVLLAGLLLAAIACLAPVVASAQINPTTESTGTIIRPATRELRQLLNRARRALDEQDYPAAVQALEELLTDSSLDDYFLAPPGQPDAQLSVKSLGNQLLGTLPAPARQLYETQVGHDARQKLNDALTARDLPGVAEVARRYVHTKAGYEAAFLLGRVEMDQGRTLAAAMLLQPLCEQGPARDMLDPELSVLTATAWSHARRPDKARETLIALRTRTPRVKVRLMDGETPLFEKDDDALTWLDNVAGRGLAPAAIVANQWITFRGDEARNAATAGGLPLVNSEWHYPTINEPDMHKRIAQIARGLQDRGDSLVPAIQPLAFATTSRTGEKTNYIVVRTPEHVRGISLKTGKVAWVHPWNDTPQTNAAKLSQGAQQQASARESQMRQRLWDDNLYGQMSSDGTQLYFVDDLEYMSPTNPNMRGVWIGARPNMGTKGANQLRALNLRRQGTLCWQIGGEGGGDDPSLAGAFFLGAPLAIADRLYVLAEFQGEMRLLCLSPETGALEWKQQLGSIPDESLNIRYDATRRLAGASPSFADGMIICPTSAGAVVAIDLGTRALKWNYTYDRNDLATRPSRGIITSSGGTPAASPGRWLDSSAVIADGSVVVTPVESQFLHCLDLVTGKPRWPPLKREDFLFVGCIHNGKAILVSKNRVKAIQLSDGKEAWSTPVDPQAELVTGRGYYSGSHYYLPTTGQQLLKLDLDSGKVNERARTEFALGNLTSFEGQVVSVGSDQIATFYLADHLRSQVEKDLAANPKNVRALARMGELLLTDNKIDESLRLLREANALQPEDAKVRGLLARVMLVLLRSDFMKHRELVADASQLIDDPTQRRELLRLQAVGLHKAGLVTESLEAFVMLADELQTANTPDDNTAQMEYIDNRLQVRTSRWLQARLSELYRGSNEADRARLQERLEARLAMCIKTGTLTSARRFVEVYGFHPLADRARLQLVENLLTEGNLLEAELRAGELRESADPGYRAAGLAALITAYQKAQRPLLAAEYYAELQKLLASDPVAATHAAGPFVAKLVIDNTDQKTLVLDHWPAGRVTKVEGNIDPNRARPYMNNFNVYLTEFTGAAPRGMRALYDPSQQALQVVDSLGKTIAQAPIRRSDGIYRRSYSIPYSGLVGRAAGHIVVVHTGGEVLAIDALRPNRATAEPILWRGEVVSLDMLTAAVSYSQLRQVTNPVTGNRTVAFDQSGQTNCQPGPVTPSGVVYQRSRQLICVDPISGETMWERGGVDPACDLFGDDEYVFAVPPNTDQATVYSMLDGSVVGKRTVPKSNTRLTTNGRRILAWEQVGQSLQLRLTDPWSEGDDLWKLETKIGAKGQVLDGDEFAVLENTGKFTVISLQSGQVLVASQLVAEATLTSLNVLRSQEQYTVLANQPIADSVPGLMTTPLSGGGMPGQQAHGRVYAIDRITGKQRWQTPAFVAQHGLPWDQPVDAPLMVFIRNRRGNNSGNWAANLLCIDKRDGSIAYEGDIANAQANMCEVQADFEKQAVQVTTWVQPGTMRVTLIKLSDEPAAPQAPAQTGNLSSLMAGLPQGDLVKPTEGLFGRVDPARGANGIMPVMGPNGLPVRGLPPNLPPQILERLKQLQQKGQLPPGFPPLPADKPADPNDNDPFK</sequence>
<evidence type="ECO:0000313" key="5">
    <source>
        <dbReference type="Proteomes" id="UP000315017"/>
    </source>
</evidence>
<dbReference type="PANTHER" id="PTHR34512:SF30">
    <property type="entry name" value="OUTER MEMBRANE PROTEIN ASSEMBLY FACTOR BAMB"/>
    <property type="match status" value="1"/>
</dbReference>
<organism evidence="4 5">
    <name type="scientific">Anatilimnocola aggregata</name>
    <dbReference type="NCBI Taxonomy" id="2528021"/>
    <lineage>
        <taxon>Bacteria</taxon>
        <taxon>Pseudomonadati</taxon>
        <taxon>Planctomycetota</taxon>
        <taxon>Planctomycetia</taxon>
        <taxon>Pirellulales</taxon>
        <taxon>Pirellulaceae</taxon>
        <taxon>Anatilimnocola</taxon>
    </lineage>
</organism>
<dbReference type="InterPro" id="IPR011047">
    <property type="entry name" value="Quinoprotein_ADH-like_sf"/>
</dbReference>
<evidence type="ECO:0000313" key="4">
    <source>
        <dbReference type="EMBL" id="QDU28241.1"/>
    </source>
</evidence>
<dbReference type="Proteomes" id="UP000315017">
    <property type="component" value="Chromosome"/>
</dbReference>
<dbReference type="SMART" id="SM00564">
    <property type="entry name" value="PQQ"/>
    <property type="match status" value="4"/>
</dbReference>
<feature type="repeat" description="TPR" evidence="1">
    <location>
        <begin position="771"/>
        <end position="804"/>
    </location>
</feature>
<proteinExistence type="predicted"/>
<reference evidence="4 5" key="1">
    <citation type="submission" date="2019-02" db="EMBL/GenBank/DDBJ databases">
        <title>Deep-cultivation of Planctomycetes and their phenomic and genomic characterization uncovers novel biology.</title>
        <authorList>
            <person name="Wiegand S."/>
            <person name="Jogler M."/>
            <person name="Boedeker C."/>
            <person name="Pinto D."/>
            <person name="Vollmers J."/>
            <person name="Rivas-Marin E."/>
            <person name="Kohn T."/>
            <person name="Peeters S.H."/>
            <person name="Heuer A."/>
            <person name="Rast P."/>
            <person name="Oberbeckmann S."/>
            <person name="Bunk B."/>
            <person name="Jeske O."/>
            <person name="Meyerdierks A."/>
            <person name="Storesund J.E."/>
            <person name="Kallscheuer N."/>
            <person name="Luecker S."/>
            <person name="Lage O.M."/>
            <person name="Pohl T."/>
            <person name="Merkel B.J."/>
            <person name="Hornburger P."/>
            <person name="Mueller R.-W."/>
            <person name="Bruemmer F."/>
            <person name="Labrenz M."/>
            <person name="Spormann A.M."/>
            <person name="Op den Camp H."/>
            <person name="Overmann J."/>
            <person name="Amann R."/>
            <person name="Jetten M.S.M."/>
            <person name="Mascher T."/>
            <person name="Medema M.H."/>
            <person name="Devos D.P."/>
            <person name="Kaster A.-K."/>
            <person name="Ovreas L."/>
            <person name="Rohde M."/>
            <person name="Galperin M.Y."/>
            <person name="Jogler C."/>
        </authorList>
    </citation>
    <scope>NUCLEOTIDE SEQUENCE [LARGE SCALE GENOMIC DNA]</scope>
    <source>
        <strain evidence="4 5">ETA_A8</strain>
    </source>
</reference>